<dbReference type="SUPFAM" id="SSF53901">
    <property type="entry name" value="Thiolase-like"/>
    <property type="match status" value="2"/>
</dbReference>
<dbReference type="InterPro" id="IPR020617">
    <property type="entry name" value="Thiolase_C"/>
</dbReference>
<evidence type="ECO:0000256" key="6">
    <source>
        <dbReference type="RuleBase" id="RU003557"/>
    </source>
</evidence>
<dbReference type="Pfam" id="PF00108">
    <property type="entry name" value="Thiolase_N"/>
    <property type="match status" value="1"/>
</dbReference>
<dbReference type="Proteomes" id="UP000516437">
    <property type="component" value="Chromosome 6"/>
</dbReference>
<dbReference type="PANTHER" id="PTHR18919">
    <property type="entry name" value="ACETYL-COA C-ACYLTRANSFERASE"/>
    <property type="match status" value="1"/>
</dbReference>
<feature type="active site" description="Proton acceptor" evidence="5">
    <location>
        <position position="364"/>
    </location>
</feature>
<dbReference type="PROSITE" id="PS00099">
    <property type="entry name" value="THIOLASE_3"/>
    <property type="match status" value="1"/>
</dbReference>
<feature type="active site" description="Proton acceptor" evidence="5">
    <location>
        <position position="394"/>
    </location>
</feature>
<dbReference type="Pfam" id="PF02803">
    <property type="entry name" value="Thiolase_C"/>
    <property type="match status" value="1"/>
</dbReference>
<comment type="caution">
    <text evidence="9">The sequence shown here is derived from an EMBL/GenBank/DDBJ whole genome shotgun (WGS) entry which is preliminary data.</text>
</comment>
<dbReference type="GO" id="GO:0006635">
    <property type="term" value="P:fatty acid beta-oxidation"/>
    <property type="evidence" value="ECO:0007669"/>
    <property type="project" value="TreeGrafter"/>
</dbReference>
<dbReference type="PANTHER" id="PTHR18919:SF161">
    <property type="entry name" value="ACETYL-COA ACETYLTRANSFERASE 2"/>
    <property type="match status" value="1"/>
</dbReference>
<evidence type="ECO:0000256" key="1">
    <source>
        <dbReference type="ARBA" id="ARBA00010982"/>
    </source>
</evidence>
<comment type="similarity">
    <text evidence="1 6">Belongs to the thiolase-like superfamily. Thiolase family.</text>
</comment>
<feature type="domain" description="Thiolase N-terminal" evidence="7">
    <location>
        <begin position="18"/>
        <end position="277"/>
    </location>
</feature>
<evidence type="ECO:0000313" key="10">
    <source>
        <dbReference type="Proteomes" id="UP000516437"/>
    </source>
</evidence>
<name>A0A6A1VA23_9ROSI</name>
<dbReference type="CDD" id="cd00751">
    <property type="entry name" value="thiolase"/>
    <property type="match status" value="1"/>
</dbReference>
<dbReference type="GO" id="GO:0005739">
    <property type="term" value="C:mitochondrion"/>
    <property type="evidence" value="ECO:0007669"/>
    <property type="project" value="TreeGrafter"/>
</dbReference>
<evidence type="ECO:0000256" key="5">
    <source>
        <dbReference type="PIRSR" id="PIRSR000429-1"/>
    </source>
</evidence>
<dbReference type="FunFam" id="3.40.47.10:FF:000007">
    <property type="entry name" value="acetyl-CoA acetyltransferase, mitochondrial"/>
    <property type="match status" value="1"/>
</dbReference>
<dbReference type="AlphaFoldDB" id="A0A6A1VA23"/>
<evidence type="ECO:0000256" key="3">
    <source>
        <dbReference type="ARBA" id="ARBA00023315"/>
    </source>
</evidence>
<dbReference type="PROSITE" id="PS00737">
    <property type="entry name" value="THIOLASE_2"/>
    <property type="match status" value="1"/>
</dbReference>
<gene>
    <name evidence="9" type="ORF">CJ030_MR6G003659</name>
</gene>
<accession>A0A6A1VA23</accession>
<dbReference type="InterPro" id="IPR020610">
    <property type="entry name" value="Thiolase_AS"/>
</dbReference>
<comment type="catalytic activity">
    <reaction evidence="4">
        <text>2 acetyl-CoA = acetoacetyl-CoA + CoA</text>
        <dbReference type="Rhea" id="RHEA:21036"/>
        <dbReference type="ChEBI" id="CHEBI:57286"/>
        <dbReference type="ChEBI" id="CHEBI:57287"/>
        <dbReference type="ChEBI" id="CHEBI:57288"/>
        <dbReference type="EC" id="2.3.1.9"/>
    </reaction>
    <physiologicalReaction direction="left-to-right" evidence="4">
        <dbReference type="Rhea" id="RHEA:21037"/>
    </physiologicalReaction>
</comment>
<dbReference type="InterPro" id="IPR016039">
    <property type="entry name" value="Thiolase-like"/>
</dbReference>
<evidence type="ECO:0000259" key="8">
    <source>
        <dbReference type="Pfam" id="PF02803"/>
    </source>
</evidence>
<feature type="domain" description="Thiolase C-terminal" evidence="8">
    <location>
        <begin position="286"/>
        <end position="406"/>
    </location>
</feature>
<keyword evidence="2 6" id="KW-0808">Transferase</keyword>
<dbReference type="GO" id="GO:0003985">
    <property type="term" value="F:acetyl-CoA C-acetyltransferase activity"/>
    <property type="evidence" value="ECO:0007669"/>
    <property type="project" value="UniProtKB-EC"/>
</dbReference>
<evidence type="ECO:0000256" key="4">
    <source>
        <dbReference type="ARBA" id="ARBA00052235"/>
    </source>
</evidence>
<organism evidence="9 10">
    <name type="scientific">Morella rubra</name>
    <name type="common">Chinese bayberry</name>
    <dbReference type="NCBI Taxonomy" id="262757"/>
    <lineage>
        <taxon>Eukaryota</taxon>
        <taxon>Viridiplantae</taxon>
        <taxon>Streptophyta</taxon>
        <taxon>Embryophyta</taxon>
        <taxon>Tracheophyta</taxon>
        <taxon>Spermatophyta</taxon>
        <taxon>Magnoliopsida</taxon>
        <taxon>eudicotyledons</taxon>
        <taxon>Gunneridae</taxon>
        <taxon>Pentapetalae</taxon>
        <taxon>rosids</taxon>
        <taxon>fabids</taxon>
        <taxon>Fagales</taxon>
        <taxon>Myricaceae</taxon>
        <taxon>Morella</taxon>
    </lineage>
</organism>
<dbReference type="PIRSF" id="PIRSF000429">
    <property type="entry name" value="Ac-CoA_Ac_transf"/>
    <property type="match status" value="1"/>
</dbReference>
<keyword evidence="10" id="KW-1185">Reference proteome</keyword>
<protein>
    <submittedName>
        <fullName evidence="9">Acetyl-CoA acetyltransferase, cytosolic 1</fullName>
    </submittedName>
</protein>
<evidence type="ECO:0000259" key="7">
    <source>
        <dbReference type="Pfam" id="PF00108"/>
    </source>
</evidence>
<keyword evidence="3 6" id="KW-0012">Acyltransferase</keyword>
<proteinExistence type="inferred from homology"/>
<dbReference type="InterPro" id="IPR002155">
    <property type="entry name" value="Thiolase"/>
</dbReference>
<feature type="active site" description="Acyl-thioester intermediate" evidence="5">
    <location>
        <position position="102"/>
    </location>
</feature>
<sequence length="419" mass="42908">MAPVSAPVSSESIKPRDVCIVGVARTPMGALLGSLSSLSATKLGSIAIQAALKRANVDPSLVQEVFFGNVLSANLGQAPARQAALGAGLPNAVISTTVNKVCASGMKATMLAAQSIQLGINDVVVAGGMESMSNAPKYLAEARKGSRFGHDSLVDGMLKDGLWDVYNDCAMGSCAELCADKHSITREEQDDFAIHSFERGIAAKEAGCFAWEIVPVEVSGGRGKPSTLVESDEGLGKFDAAKLRKLRPSFKESGGSVTAGNASSISDGAAALVLVSGEVVLRLGLQVIAKISGYADAAQAPEFFTTAPALAIPKAISNAGLEASQIDFYEINEAFAVVALANQKLLGLNPERVNVHGGGVALGHPLGCSGARILVTLLGVLRQKNGKYGVGGVCNGGGGASALVVELVFDMKSVASRGR</sequence>
<dbReference type="Gene3D" id="3.40.47.10">
    <property type="match status" value="1"/>
</dbReference>
<dbReference type="EMBL" id="RXIC02000024">
    <property type="protein sequence ID" value="KAB1208718.1"/>
    <property type="molecule type" value="Genomic_DNA"/>
</dbReference>
<dbReference type="OrthoDB" id="5404651at2759"/>
<dbReference type="NCBIfam" id="TIGR01930">
    <property type="entry name" value="AcCoA-C-Actrans"/>
    <property type="match status" value="1"/>
</dbReference>
<evidence type="ECO:0000256" key="2">
    <source>
        <dbReference type="ARBA" id="ARBA00022679"/>
    </source>
</evidence>
<dbReference type="InterPro" id="IPR020613">
    <property type="entry name" value="Thiolase_CS"/>
</dbReference>
<reference evidence="9 10" key="1">
    <citation type="journal article" date="2019" name="Plant Biotechnol. J.">
        <title>The red bayberry genome and genetic basis of sex determination.</title>
        <authorList>
            <person name="Jia H.M."/>
            <person name="Jia H.J."/>
            <person name="Cai Q.L."/>
            <person name="Wang Y."/>
            <person name="Zhao H.B."/>
            <person name="Yang W.F."/>
            <person name="Wang G.Y."/>
            <person name="Li Y.H."/>
            <person name="Zhan D.L."/>
            <person name="Shen Y.T."/>
            <person name="Niu Q.F."/>
            <person name="Chang L."/>
            <person name="Qiu J."/>
            <person name="Zhao L."/>
            <person name="Xie H.B."/>
            <person name="Fu W.Y."/>
            <person name="Jin J."/>
            <person name="Li X.W."/>
            <person name="Jiao Y."/>
            <person name="Zhou C.C."/>
            <person name="Tu T."/>
            <person name="Chai C.Y."/>
            <person name="Gao J.L."/>
            <person name="Fan L.J."/>
            <person name="van de Weg E."/>
            <person name="Wang J.Y."/>
            <person name="Gao Z.S."/>
        </authorList>
    </citation>
    <scope>NUCLEOTIDE SEQUENCE [LARGE SCALE GENOMIC DNA]</scope>
    <source>
        <tissue evidence="9">Leaves</tissue>
    </source>
</reference>
<dbReference type="InterPro" id="IPR020616">
    <property type="entry name" value="Thiolase_N"/>
</dbReference>
<evidence type="ECO:0000313" key="9">
    <source>
        <dbReference type="EMBL" id="KAB1208718.1"/>
    </source>
</evidence>